<reference evidence="1" key="1">
    <citation type="submission" date="2020-08" db="EMBL/GenBank/DDBJ databases">
        <title>Paracoccus amoyensis sp. nov., isolated from the surface seawater at coast of Xiamen, Fujian.</title>
        <authorList>
            <person name="Lyu L."/>
        </authorList>
    </citation>
    <scope>NUCLEOTIDE SEQUENCE</scope>
    <source>
        <strain evidence="1">11-3</strain>
    </source>
</reference>
<name>A0A926GR81_9RHOB</name>
<gene>
    <name evidence="1" type="ORF">H4P12_17360</name>
</gene>
<organism evidence="1 2">
    <name type="scientific">Paracoccus amoyensis</name>
    <dbReference type="NCBI Taxonomy" id="2760093"/>
    <lineage>
        <taxon>Bacteria</taxon>
        <taxon>Pseudomonadati</taxon>
        <taxon>Pseudomonadota</taxon>
        <taxon>Alphaproteobacteria</taxon>
        <taxon>Rhodobacterales</taxon>
        <taxon>Paracoccaceae</taxon>
        <taxon>Paracoccus</taxon>
    </lineage>
</organism>
<dbReference type="Pfam" id="PF20099">
    <property type="entry name" value="DUF6489"/>
    <property type="match status" value="1"/>
</dbReference>
<evidence type="ECO:0000313" key="1">
    <source>
        <dbReference type="EMBL" id="MBC9248435.1"/>
    </source>
</evidence>
<dbReference type="RefSeq" id="WP_187794897.1">
    <property type="nucleotide sequence ID" value="NZ_JACOQL010000006.1"/>
</dbReference>
<dbReference type="Proteomes" id="UP000608594">
    <property type="component" value="Unassembled WGS sequence"/>
</dbReference>
<evidence type="ECO:0008006" key="3">
    <source>
        <dbReference type="Google" id="ProtNLM"/>
    </source>
</evidence>
<dbReference type="InterPro" id="IPR045502">
    <property type="entry name" value="DUF6489"/>
</dbReference>
<keyword evidence="2" id="KW-1185">Reference proteome</keyword>
<dbReference type="EMBL" id="JACOQL010000006">
    <property type="protein sequence ID" value="MBC9248435.1"/>
    <property type="molecule type" value="Genomic_DNA"/>
</dbReference>
<dbReference type="AlphaFoldDB" id="A0A926GR81"/>
<sequence length="78" mass="8700">MKVTIEVDCTPEEARSFLGLPDVQPMQEEMMAEIRDRMLGAVKAMDPAEMMKAWMPGSAGFDQMQSLFNLMTGAARTK</sequence>
<comment type="caution">
    <text evidence="1">The sequence shown here is derived from an EMBL/GenBank/DDBJ whole genome shotgun (WGS) entry which is preliminary data.</text>
</comment>
<evidence type="ECO:0000313" key="2">
    <source>
        <dbReference type="Proteomes" id="UP000608594"/>
    </source>
</evidence>
<proteinExistence type="predicted"/>
<accession>A0A926GR81</accession>
<protein>
    <recommendedName>
        <fullName evidence="3">Ribosomal protein S1</fullName>
    </recommendedName>
</protein>